<dbReference type="AlphaFoldDB" id="A0A9E7JHC2"/>
<feature type="region of interest" description="Disordered" evidence="5">
    <location>
        <begin position="239"/>
        <end position="304"/>
    </location>
</feature>
<feature type="compositionally biased region" description="Acidic residues" evidence="5">
    <location>
        <begin position="191"/>
        <end position="211"/>
    </location>
</feature>
<keyword evidence="6" id="KW-1133">Transmembrane helix</keyword>
<feature type="compositionally biased region" description="Gly residues" evidence="5">
    <location>
        <begin position="246"/>
        <end position="255"/>
    </location>
</feature>
<dbReference type="EMBL" id="CP097503">
    <property type="protein sequence ID" value="URD81165.1"/>
    <property type="molecule type" value="Genomic_DNA"/>
</dbReference>
<dbReference type="Proteomes" id="UP001055439">
    <property type="component" value="Chromosome 10"/>
</dbReference>
<evidence type="ECO:0000256" key="5">
    <source>
        <dbReference type="SAM" id="MobiDB-lite"/>
    </source>
</evidence>
<feature type="region of interest" description="Disordered" evidence="5">
    <location>
        <begin position="107"/>
        <end position="149"/>
    </location>
</feature>
<evidence type="ECO:0000256" key="1">
    <source>
        <dbReference type="ARBA" id="ARBA00022481"/>
    </source>
</evidence>
<keyword evidence="8" id="KW-1185">Reference proteome</keyword>
<proteinExistence type="inferred from homology"/>
<dbReference type="PANTHER" id="PTHR45868:SF93">
    <property type="entry name" value="OS12G0144600 PROTEIN"/>
    <property type="match status" value="1"/>
</dbReference>
<sequence length="388" mass="41885">MVCQILLSTMTGVSRSSFLCQLLVVIQWFSFAFLRFEMVYEVGFVMVSSGVYTTTIDVENRKVTVTGNVDPAILIRKLRKAGKHAELWSVKGGNPQNVANQLQKLQLQHVKQQQKEHGKTQNGSGGGSKGGGGGGDKHQKGQQPQQQQLLQQFPQQAKGFKDLKFPNLKNLKFPFKKNTKAVKFNLHPEDERDDESDSDDEDDEFDEDLDDVDGIHAAVRCDPKMTKLMNFQSNVNGLAKDKKGPAAGGSKGGGRQLHNKAVGGNNGGGGKRGGGSGGGHANHSNPSHGGNRNDGVGGGLPMSNMQTPMGLVGSFPGYFQGGTMPPPEMMAGANPYQQQLRQRMMMNGPDRPALGYGYGRPAYMAPPHPHGEPYSMFSDEDPNGCSIV</sequence>
<dbReference type="Gene3D" id="3.30.70.100">
    <property type="match status" value="1"/>
</dbReference>
<dbReference type="GO" id="GO:0046872">
    <property type="term" value="F:metal ion binding"/>
    <property type="evidence" value="ECO:0007669"/>
    <property type="project" value="UniProtKB-KW"/>
</dbReference>
<evidence type="ECO:0000256" key="2">
    <source>
        <dbReference type="ARBA" id="ARBA00022723"/>
    </source>
</evidence>
<dbReference type="PANTHER" id="PTHR45868">
    <property type="entry name" value="HEAVY METAL-ASSOCIATED ISOPRENYLATED PLANT PROTEIN 33-RELATED"/>
    <property type="match status" value="1"/>
</dbReference>
<organism evidence="7 8">
    <name type="scientific">Musa troglodytarum</name>
    <name type="common">fe'i banana</name>
    <dbReference type="NCBI Taxonomy" id="320322"/>
    <lineage>
        <taxon>Eukaryota</taxon>
        <taxon>Viridiplantae</taxon>
        <taxon>Streptophyta</taxon>
        <taxon>Embryophyta</taxon>
        <taxon>Tracheophyta</taxon>
        <taxon>Spermatophyta</taxon>
        <taxon>Magnoliopsida</taxon>
        <taxon>Liliopsida</taxon>
        <taxon>Zingiberales</taxon>
        <taxon>Musaceae</taxon>
        <taxon>Musa</taxon>
    </lineage>
</organism>
<dbReference type="InterPro" id="IPR036163">
    <property type="entry name" value="HMA_dom_sf"/>
</dbReference>
<feature type="compositionally biased region" description="Low complexity" evidence="5">
    <location>
        <begin position="281"/>
        <end position="294"/>
    </location>
</feature>
<evidence type="ECO:0000313" key="7">
    <source>
        <dbReference type="EMBL" id="URD81165.1"/>
    </source>
</evidence>
<feature type="compositionally biased region" description="Gly residues" evidence="5">
    <location>
        <begin position="123"/>
        <end position="134"/>
    </location>
</feature>
<evidence type="ECO:0000256" key="4">
    <source>
        <dbReference type="ARBA" id="ARBA00024045"/>
    </source>
</evidence>
<reference evidence="7" key="1">
    <citation type="submission" date="2022-05" db="EMBL/GenBank/DDBJ databases">
        <title>The Musa troglodytarum L. genome provides insights into the mechanism of non-climacteric behaviour and enrichment of carotenoids.</title>
        <authorList>
            <person name="Wang J."/>
        </authorList>
    </citation>
    <scope>NUCLEOTIDE SEQUENCE</scope>
    <source>
        <tissue evidence="7">Leaf</tissue>
    </source>
</reference>
<accession>A0A9E7JHC2</accession>
<keyword evidence="6" id="KW-0472">Membrane</keyword>
<dbReference type="SUPFAM" id="SSF55008">
    <property type="entry name" value="HMA, heavy metal-associated domain"/>
    <property type="match status" value="1"/>
</dbReference>
<keyword evidence="3" id="KW-0449">Lipoprotein</keyword>
<evidence type="ECO:0000313" key="8">
    <source>
        <dbReference type="Proteomes" id="UP001055439"/>
    </source>
</evidence>
<dbReference type="CDD" id="cd00371">
    <property type="entry name" value="HMA"/>
    <property type="match status" value="1"/>
</dbReference>
<feature type="region of interest" description="Disordered" evidence="5">
    <location>
        <begin position="184"/>
        <end position="211"/>
    </location>
</feature>
<evidence type="ECO:0000256" key="6">
    <source>
        <dbReference type="SAM" id="Phobius"/>
    </source>
</evidence>
<feature type="compositionally biased region" description="Gly residues" evidence="5">
    <location>
        <begin position="264"/>
        <end position="280"/>
    </location>
</feature>
<protein>
    <submittedName>
        <fullName evidence="7">Heavy metal-associated domain containing protein</fullName>
    </submittedName>
</protein>
<gene>
    <name evidence="7" type="ORF">MUK42_05901</name>
</gene>
<keyword evidence="1" id="KW-0488">Methylation</keyword>
<feature type="transmembrane region" description="Helical" evidence="6">
    <location>
        <begin position="16"/>
        <end position="36"/>
    </location>
</feature>
<comment type="similarity">
    <text evidence="4">Belongs to the HIPP family.</text>
</comment>
<dbReference type="InterPro" id="IPR006121">
    <property type="entry name" value="HMA_dom"/>
</dbReference>
<name>A0A9E7JHC2_9LILI</name>
<keyword evidence="2" id="KW-0479">Metal-binding</keyword>
<dbReference type="OrthoDB" id="689350at2759"/>
<keyword evidence="6" id="KW-0812">Transmembrane</keyword>
<keyword evidence="3" id="KW-0636">Prenylation</keyword>
<evidence type="ECO:0000256" key="3">
    <source>
        <dbReference type="ARBA" id="ARBA00023289"/>
    </source>
</evidence>